<dbReference type="PATRIC" id="fig|1088721.3.peg.3072"/>
<protein>
    <submittedName>
        <fullName evidence="1">Terminase</fullName>
    </submittedName>
</protein>
<dbReference type="eggNOG" id="ENOG5030DH1">
    <property type="taxonomic scope" value="Bacteria"/>
</dbReference>
<dbReference type="InterPro" id="IPR010270">
    <property type="entry name" value="Phage_P2_GpM"/>
</dbReference>
<accession>G6EFJ4</accession>
<evidence type="ECO:0000313" key="1">
    <source>
        <dbReference type="EMBL" id="EHJ59942.1"/>
    </source>
</evidence>
<dbReference type="GO" id="GO:0004519">
    <property type="term" value="F:endonuclease activity"/>
    <property type="evidence" value="ECO:0007669"/>
    <property type="project" value="InterPro"/>
</dbReference>
<comment type="caution">
    <text evidence="1">The sequence shown here is derived from an EMBL/GenBank/DDBJ whole genome shotgun (WGS) entry which is preliminary data.</text>
</comment>
<keyword evidence="2" id="KW-1185">Reference proteome</keyword>
<gene>
    <name evidence="1" type="ORF">NSU_3115</name>
</gene>
<sequence>MPTEGPVASEYQLLLAALGQDLAALSNTQSTERKIETKREMIGNYRPWVEGAADAGAGAQDEIVSTMLVWAIDVQDWPLTLKLARYVLGAGIELPERYKRTPATLLAEEVAEIGVKSPGTVPLHVLQDVSQLVADADIFDQVRAKLEKALGLDFKAKADAFEPSAENAVAGGKRALLSAAKTHFERALSLHEKCGVKKLIEGIERELKQLAGDAG</sequence>
<reference evidence="1 2" key="1">
    <citation type="journal article" date="2012" name="J. Bacteriol.">
        <title>Genome sequence of benzo(a)pyrene-degrading bacterium Novosphingobium pentaromativorans US6-1.</title>
        <authorList>
            <person name="Luo Y.R."/>
            <person name="Kang S.G."/>
            <person name="Kim S.J."/>
            <person name="Kim M.R."/>
            <person name="Li N."/>
            <person name="Lee J.H."/>
            <person name="Kwon K.K."/>
        </authorList>
    </citation>
    <scope>NUCLEOTIDE SEQUENCE [LARGE SCALE GENOMIC DNA]</scope>
    <source>
        <strain evidence="1 2">US6-1</strain>
    </source>
</reference>
<evidence type="ECO:0000313" key="2">
    <source>
        <dbReference type="Proteomes" id="UP000004030"/>
    </source>
</evidence>
<proteinExistence type="predicted"/>
<dbReference type="GO" id="GO:0003677">
    <property type="term" value="F:DNA binding"/>
    <property type="evidence" value="ECO:0007669"/>
    <property type="project" value="InterPro"/>
</dbReference>
<name>G6EFJ4_9SPHN</name>
<dbReference type="EMBL" id="AGFM01000049">
    <property type="protein sequence ID" value="EHJ59942.1"/>
    <property type="molecule type" value="Genomic_DNA"/>
</dbReference>
<dbReference type="Pfam" id="PF05944">
    <property type="entry name" value="Phage_term_smal"/>
    <property type="match status" value="1"/>
</dbReference>
<dbReference type="Proteomes" id="UP000004030">
    <property type="component" value="Unassembled WGS sequence"/>
</dbReference>
<dbReference type="AlphaFoldDB" id="G6EFJ4"/>
<dbReference type="STRING" id="1088721.JI59_04370"/>
<organism evidence="1 2">
    <name type="scientific">Novosphingobium pentaromativorans US6-1</name>
    <dbReference type="NCBI Taxonomy" id="1088721"/>
    <lineage>
        <taxon>Bacteria</taxon>
        <taxon>Pseudomonadati</taxon>
        <taxon>Pseudomonadota</taxon>
        <taxon>Alphaproteobacteria</taxon>
        <taxon>Sphingomonadales</taxon>
        <taxon>Sphingomonadaceae</taxon>
        <taxon>Novosphingobium</taxon>
    </lineage>
</organism>